<protein>
    <submittedName>
        <fullName evidence="2">Uncharacterized protein</fullName>
    </submittedName>
</protein>
<keyword evidence="3" id="KW-1185">Reference proteome</keyword>
<name>A0AA41G411_9EURY</name>
<feature type="region of interest" description="Disordered" evidence="1">
    <location>
        <begin position="1"/>
        <end position="50"/>
    </location>
</feature>
<feature type="compositionally biased region" description="Polar residues" evidence="1">
    <location>
        <begin position="40"/>
        <end position="50"/>
    </location>
</feature>
<sequence length="115" mass="12180">MASEQFSQAVRGSSAEPVNVGQTGSIETNDYDNGDGFQHDGSSYPYSHNPAGTIQELILTEAGDIDMEVTTVGGDTFSLRLAGSTGVFNRWNIDSVTFRDPRGTAAPVYGGWAGE</sequence>
<evidence type="ECO:0000313" key="2">
    <source>
        <dbReference type="EMBL" id="MBV0903917.1"/>
    </source>
</evidence>
<accession>A0AA41G411</accession>
<organism evidence="2 3">
    <name type="scientific">Haloarcula salina</name>
    <dbReference type="NCBI Taxonomy" id="1429914"/>
    <lineage>
        <taxon>Archaea</taxon>
        <taxon>Methanobacteriati</taxon>
        <taxon>Methanobacteriota</taxon>
        <taxon>Stenosarchaea group</taxon>
        <taxon>Halobacteria</taxon>
        <taxon>Halobacteriales</taxon>
        <taxon>Haloarculaceae</taxon>
        <taxon>Haloarcula</taxon>
    </lineage>
</organism>
<proteinExistence type="predicted"/>
<feature type="compositionally biased region" description="Polar residues" evidence="1">
    <location>
        <begin position="1"/>
        <end position="11"/>
    </location>
</feature>
<comment type="caution">
    <text evidence="2">The sequence shown here is derived from an EMBL/GenBank/DDBJ whole genome shotgun (WGS) entry which is preliminary data.</text>
</comment>
<dbReference type="Proteomes" id="UP001166304">
    <property type="component" value="Unassembled WGS sequence"/>
</dbReference>
<dbReference type="EMBL" id="JAHQXE010000010">
    <property type="protein sequence ID" value="MBV0903917.1"/>
    <property type="molecule type" value="Genomic_DNA"/>
</dbReference>
<dbReference type="AlphaFoldDB" id="A0AA41G411"/>
<evidence type="ECO:0000256" key="1">
    <source>
        <dbReference type="SAM" id="MobiDB-lite"/>
    </source>
</evidence>
<dbReference type="RefSeq" id="WP_217284973.1">
    <property type="nucleotide sequence ID" value="NZ_JAHQXE010000010.1"/>
</dbReference>
<evidence type="ECO:0000313" key="3">
    <source>
        <dbReference type="Proteomes" id="UP001166304"/>
    </source>
</evidence>
<reference evidence="2" key="1">
    <citation type="submission" date="2021-06" db="EMBL/GenBank/DDBJ databases">
        <title>New haloarchaea isolates fom saline soil.</title>
        <authorList>
            <person name="Duran-Viseras A."/>
            <person name="Sanchez-Porro C.S."/>
            <person name="Ventosa A."/>
        </authorList>
    </citation>
    <scope>NUCLEOTIDE SEQUENCE</scope>
    <source>
        <strain evidence="2">JCM 18369</strain>
    </source>
</reference>
<gene>
    <name evidence="2" type="ORF">KTS37_19200</name>
</gene>